<dbReference type="STRING" id="402384.HM131_03840"/>
<accession>A0A1W5ZRT7</accession>
<evidence type="ECO:0008006" key="4">
    <source>
        <dbReference type="Google" id="ProtNLM"/>
    </source>
</evidence>
<organism evidence="2 3">
    <name type="scientific">Halobacillus mangrovi</name>
    <dbReference type="NCBI Taxonomy" id="402384"/>
    <lineage>
        <taxon>Bacteria</taxon>
        <taxon>Bacillati</taxon>
        <taxon>Bacillota</taxon>
        <taxon>Bacilli</taxon>
        <taxon>Bacillales</taxon>
        <taxon>Bacillaceae</taxon>
        <taxon>Halobacillus</taxon>
    </lineage>
</organism>
<protein>
    <recommendedName>
        <fullName evidence="4">Uracil-DNA glycosylase</fullName>
    </recommendedName>
</protein>
<reference evidence="2 3" key="1">
    <citation type="submission" date="2017-04" db="EMBL/GenBank/DDBJ databases">
        <title>The whole genome sequencing and assembly of Halobacillus mangrovi strain.</title>
        <authorList>
            <person name="Lee S.-J."/>
            <person name="Park M.-K."/>
            <person name="Kim J.-Y."/>
            <person name="Lee Y.-J."/>
            <person name="Yi H."/>
            <person name="Bahn Y.-S."/>
            <person name="Kim J.F."/>
            <person name="Lee D.-W."/>
        </authorList>
    </citation>
    <scope>NUCLEOTIDE SEQUENCE [LARGE SCALE GENOMIC DNA]</scope>
    <source>
        <strain evidence="2 3">KTB 131</strain>
    </source>
</reference>
<keyword evidence="3" id="KW-1185">Reference proteome</keyword>
<dbReference type="EMBL" id="CP020772">
    <property type="protein sequence ID" value="ARI76016.1"/>
    <property type="molecule type" value="Genomic_DNA"/>
</dbReference>
<feature type="region of interest" description="Disordered" evidence="1">
    <location>
        <begin position="56"/>
        <end position="75"/>
    </location>
</feature>
<name>A0A1W5ZRT7_9BACI</name>
<dbReference type="KEGG" id="hmn:HM131_03840"/>
<gene>
    <name evidence="2" type="ORF">HM131_03840</name>
</gene>
<dbReference type="Proteomes" id="UP000192527">
    <property type="component" value="Chromosome"/>
</dbReference>
<proteinExistence type="predicted"/>
<evidence type="ECO:0000313" key="2">
    <source>
        <dbReference type="EMBL" id="ARI76016.1"/>
    </source>
</evidence>
<evidence type="ECO:0000256" key="1">
    <source>
        <dbReference type="SAM" id="MobiDB-lite"/>
    </source>
</evidence>
<sequence length="75" mass="8622">MGSVNKINCFRCKHFSTTWNPVFPRACKAYGFKTKEVLSTYIKKVTGAECMQFQPKSPANRNHSSGFQSRFNLRL</sequence>
<dbReference type="AlphaFoldDB" id="A0A1W5ZRT7"/>
<evidence type="ECO:0000313" key="3">
    <source>
        <dbReference type="Proteomes" id="UP000192527"/>
    </source>
</evidence>